<protein>
    <submittedName>
        <fullName evidence="1">Uncharacterized protein</fullName>
    </submittedName>
</protein>
<evidence type="ECO:0000313" key="1">
    <source>
        <dbReference type="EMBL" id="KAJ7032557.1"/>
    </source>
</evidence>
<dbReference type="EMBL" id="JARJCM010000072">
    <property type="protein sequence ID" value="KAJ7032557.1"/>
    <property type="molecule type" value="Genomic_DNA"/>
</dbReference>
<keyword evidence="2" id="KW-1185">Reference proteome</keyword>
<comment type="caution">
    <text evidence="1">The sequence shown here is derived from an EMBL/GenBank/DDBJ whole genome shotgun (WGS) entry which is preliminary data.</text>
</comment>
<accession>A0AAD6X0Y7</accession>
<proteinExistence type="predicted"/>
<feature type="non-terminal residue" evidence="1">
    <location>
        <position position="237"/>
    </location>
</feature>
<organism evidence="1 2">
    <name type="scientific">Mycena alexandri</name>
    <dbReference type="NCBI Taxonomy" id="1745969"/>
    <lineage>
        <taxon>Eukaryota</taxon>
        <taxon>Fungi</taxon>
        <taxon>Dikarya</taxon>
        <taxon>Basidiomycota</taxon>
        <taxon>Agaricomycotina</taxon>
        <taxon>Agaricomycetes</taxon>
        <taxon>Agaricomycetidae</taxon>
        <taxon>Agaricales</taxon>
        <taxon>Marasmiineae</taxon>
        <taxon>Mycenaceae</taxon>
        <taxon>Mycena</taxon>
    </lineage>
</organism>
<gene>
    <name evidence="1" type="ORF">C8F04DRAFT_1107216</name>
</gene>
<name>A0AAD6X0Y7_9AGAR</name>
<evidence type="ECO:0000313" key="2">
    <source>
        <dbReference type="Proteomes" id="UP001218188"/>
    </source>
</evidence>
<reference evidence="1" key="1">
    <citation type="submission" date="2023-03" db="EMBL/GenBank/DDBJ databases">
        <title>Massive genome expansion in bonnet fungi (Mycena s.s.) driven by repeated elements and novel gene families across ecological guilds.</title>
        <authorList>
            <consortium name="Lawrence Berkeley National Laboratory"/>
            <person name="Harder C.B."/>
            <person name="Miyauchi S."/>
            <person name="Viragh M."/>
            <person name="Kuo A."/>
            <person name="Thoen E."/>
            <person name="Andreopoulos B."/>
            <person name="Lu D."/>
            <person name="Skrede I."/>
            <person name="Drula E."/>
            <person name="Henrissat B."/>
            <person name="Morin E."/>
            <person name="Kohler A."/>
            <person name="Barry K."/>
            <person name="LaButti K."/>
            <person name="Morin E."/>
            <person name="Salamov A."/>
            <person name="Lipzen A."/>
            <person name="Mereny Z."/>
            <person name="Hegedus B."/>
            <person name="Baldrian P."/>
            <person name="Stursova M."/>
            <person name="Weitz H."/>
            <person name="Taylor A."/>
            <person name="Grigoriev I.V."/>
            <person name="Nagy L.G."/>
            <person name="Martin F."/>
            <person name="Kauserud H."/>
        </authorList>
    </citation>
    <scope>NUCLEOTIDE SEQUENCE</scope>
    <source>
        <strain evidence="1">CBHHK200</strain>
    </source>
</reference>
<dbReference type="AlphaFoldDB" id="A0AAD6X0Y7"/>
<sequence length="237" mass="25365">MSSLKRLAEDALDDGDAQTSTYTATAPPTHLYVILADEEYDAGLYTAHEGPRPLGVARTIAGAEAVMKELHDAHEAKRLLKEGETRVPFGGLDTREKKGKLIGKGAVGDLEARVEKWKVSEGKDPATGPEFTAADAAVVSNTSHYAYTISHSWTDYAGDFGGHSFGAVALKPSALPSKGKANLKLDVPPGAKDGILVAEERESKHKGKKYLGVARRWVVRDWDAVEAEKGQAGKKGE</sequence>
<dbReference type="Proteomes" id="UP001218188">
    <property type="component" value="Unassembled WGS sequence"/>
</dbReference>